<dbReference type="EMBL" id="LXQA010840882">
    <property type="protein sequence ID" value="MCI73545.1"/>
    <property type="molecule type" value="Genomic_DNA"/>
</dbReference>
<feature type="non-terminal residue" evidence="1">
    <location>
        <position position="1"/>
    </location>
</feature>
<evidence type="ECO:0000313" key="2">
    <source>
        <dbReference type="Proteomes" id="UP000265520"/>
    </source>
</evidence>
<organism evidence="1 2">
    <name type="scientific">Trifolium medium</name>
    <dbReference type="NCBI Taxonomy" id="97028"/>
    <lineage>
        <taxon>Eukaryota</taxon>
        <taxon>Viridiplantae</taxon>
        <taxon>Streptophyta</taxon>
        <taxon>Embryophyta</taxon>
        <taxon>Tracheophyta</taxon>
        <taxon>Spermatophyta</taxon>
        <taxon>Magnoliopsida</taxon>
        <taxon>eudicotyledons</taxon>
        <taxon>Gunneridae</taxon>
        <taxon>Pentapetalae</taxon>
        <taxon>rosids</taxon>
        <taxon>fabids</taxon>
        <taxon>Fabales</taxon>
        <taxon>Fabaceae</taxon>
        <taxon>Papilionoideae</taxon>
        <taxon>50 kb inversion clade</taxon>
        <taxon>NPAAA clade</taxon>
        <taxon>Hologalegina</taxon>
        <taxon>IRL clade</taxon>
        <taxon>Trifolieae</taxon>
        <taxon>Trifolium</taxon>
    </lineage>
</organism>
<proteinExistence type="predicted"/>
<comment type="caution">
    <text evidence="1">The sequence shown here is derived from an EMBL/GenBank/DDBJ whole genome shotgun (WGS) entry which is preliminary data.</text>
</comment>
<accession>A0A392UP59</accession>
<reference evidence="1 2" key="1">
    <citation type="journal article" date="2018" name="Front. Plant Sci.">
        <title>Red Clover (Trifolium pratense) and Zigzag Clover (T. medium) - A Picture of Genomic Similarities and Differences.</title>
        <authorList>
            <person name="Dluhosova J."/>
            <person name="Istvanek J."/>
            <person name="Nedelnik J."/>
            <person name="Repkova J."/>
        </authorList>
    </citation>
    <scope>NUCLEOTIDE SEQUENCE [LARGE SCALE GENOMIC DNA]</scope>
    <source>
        <strain evidence="2">cv. 10/8</strain>
        <tissue evidence="1">Leaf</tissue>
    </source>
</reference>
<sequence length="46" mass="5068">ALQAAQLELNGLDGMIADLQQKSGRDNTTLINANQLRMLRKMVQGQ</sequence>
<protein>
    <submittedName>
        <fullName evidence="1">Uncharacterized protein</fullName>
    </submittedName>
</protein>
<dbReference type="AlphaFoldDB" id="A0A392UP59"/>
<evidence type="ECO:0000313" key="1">
    <source>
        <dbReference type="EMBL" id="MCI73545.1"/>
    </source>
</evidence>
<name>A0A392UP59_9FABA</name>
<dbReference type="Proteomes" id="UP000265520">
    <property type="component" value="Unassembled WGS sequence"/>
</dbReference>
<keyword evidence="2" id="KW-1185">Reference proteome</keyword>